<gene>
    <name evidence="1" type="ordered locus">XNC1_4625</name>
</gene>
<sequence>MAALVTVKHIGPDYHAESRDAHINMFDVYSHALGADIFGI</sequence>
<accession>D3VFY1</accession>
<dbReference type="Proteomes" id="UP000008075">
    <property type="component" value="Chromosome"/>
</dbReference>
<protein>
    <submittedName>
        <fullName evidence="1">Uncharacterized protein</fullName>
    </submittedName>
</protein>
<dbReference type="HOGENOM" id="CLU_3298836_0_0_6"/>
<dbReference type="AlphaFoldDB" id="D3VFY1"/>
<dbReference type="EMBL" id="FN667742">
    <property type="protein sequence ID" value="CBJ92647.1"/>
    <property type="molecule type" value="Genomic_DNA"/>
</dbReference>
<organism evidence="1 2">
    <name type="scientific">Xenorhabdus nematophila (strain ATCC 19061 / DSM 3370 / CCUG 14189 / LMG 1036 / NCIMB 9965 / AN6)</name>
    <dbReference type="NCBI Taxonomy" id="406817"/>
    <lineage>
        <taxon>Bacteria</taxon>
        <taxon>Pseudomonadati</taxon>
        <taxon>Pseudomonadota</taxon>
        <taxon>Gammaproteobacteria</taxon>
        <taxon>Enterobacterales</taxon>
        <taxon>Morganellaceae</taxon>
        <taxon>Xenorhabdus</taxon>
    </lineage>
</organism>
<keyword evidence="2" id="KW-1185">Reference proteome</keyword>
<proteinExistence type="predicted"/>
<name>D3VFY1_XENNA</name>
<dbReference type="KEGG" id="xne:XNC1_4625"/>
<evidence type="ECO:0000313" key="2">
    <source>
        <dbReference type="Proteomes" id="UP000008075"/>
    </source>
</evidence>
<reference evidence="1 2" key="1">
    <citation type="journal article" date="2011" name="PLoS ONE">
        <title>The entomopathogenic bacterial endosymbionts xenorhabdus and photorhabdus: convergent lifestyles from divergent genomes.</title>
        <authorList>
            <person name="Chaston J.M."/>
            <person name="Suen G."/>
            <person name="Tucker S.L."/>
            <person name="Andersen A.W."/>
            <person name="Bhasin A."/>
            <person name="Bode E."/>
            <person name="Bode H.B."/>
            <person name="Brachmann A.O."/>
            <person name="Cowles C.E."/>
            <person name="Cowles K.N."/>
            <person name="Darby C."/>
            <person name="de Leon L."/>
            <person name="Drace K."/>
            <person name="Du Z."/>
            <person name="Givaudan A."/>
            <person name="Herbert Tran E.E."/>
            <person name="Jewell K.A."/>
            <person name="Knack J.J."/>
            <person name="Krasomil-Osterfeld K.C."/>
            <person name="Kukor R."/>
            <person name="Lanois A."/>
            <person name="Latreille P."/>
            <person name="Leimgruber N.K."/>
            <person name="Lipke C.M."/>
            <person name="Liu R."/>
            <person name="Lu X."/>
            <person name="Martens E.C."/>
            <person name="Marri P.R."/>
            <person name="Medigue C."/>
            <person name="Menard M.L."/>
            <person name="Miller N.M."/>
            <person name="Morales-Soto N."/>
            <person name="Norton S."/>
            <person name="Ogier J.C."/>
            <person name="Orchard S.S."/>
            <person name="Park D."/>
            <person name="Park Y."/>
            <person name="Qurollo B.A."/>
            <person name="Sugar D.R."/>
            <person name="Richards G.R."/>
            <person name="Rouy Z."/>
            <person name="Slominski B."/>
            <person name="Slominski K."/>
            <person name="Snyder H."/>
            <person name="Tjaden B.C."/>
            <person name="van der Hoeven R."/>
            <person name="Welch R.D."/>
            <person name="Wheeler C."/>
            <person name="Xiang B."/>
            <person name="Barbazuk B."/>
            <person name="Gaudriault S."/>
            <person name="Goodner B."/>
            <person name="Slater S.C."/>
            <person name="Forst S."/>
            <person name="Goldman B.S."/>
            <person name="Goodrich-Blair H."/>
        </authorList>
    </citation>
    <scope>NUCLEOTIDE SEQUENCE [LARGE SCALE GENOMIC DNA]</scope>
    <source>
        <strain evidence="2">ATCC 19061 / DSM 3370 / CCUG 14189 / LMG 1036 / NCIMB 9965 / AN6</strain>
    </source>
</reference>
<evidence type="ECO:0000313" key="1">
    <source>
        <dbReference type="EMBL" id="CBJ92647.1"/>
    </source>
</evidence>